<accession>A0A2A9NIH0</accession>
<dbReference type="STRING" id="703135.A0A2A9NIH0"/>
<organism evidence="2 3">
    <name type="scientific">Amanita thiersii Skay4041</name>
    <dbReference type="NCBI Taxonomy" id="703135"/>
    <lineage>
        <taxon>Eukaryota</taxon>
        <taxon>Fungi</taxon>
        <taxon>Dikarya</taxon>
        <taxon>Basidiomycota</taxon>
        <taxon>Agaricomycotina</taxon>
        <taxon>Agaricomycetes</taxon>
        <taxon>Agaricomycetidae</taxon>
        <taxon>Agaricales</taxon>
        <taxon>Pluteineae</taxon>
        <taxon>Amanitaceae</taxon>
        <taxon>Amanita</taxon>
    </lineage>
</organism>
<protein>
    <submittedName>
        <fullName evidence="2">Uncharacterized protein</fullName>
    </submittedName>
</protein>
<keyword evidence="1" id="KW-0472">Membrane</keyword>
<evidence type="ECO:0000256" key="1">
    <source>
        <dbReference type="SAM" id="Phobius"/>
    </source>
</evidence>
<dbReference type="EMBL" id="KZ302077">
    <property type="protein sequence ID" value="PFH48091.1"/>
    <property type="molecule type" value="Genomic_DNA"/>
</dbReference>
<sequence length="103" mass="11780">MTGSSKGEQRWRPLNLTPAFWRIIIFQVFVAFVLHLVRVEINLWHRLFTLVQVLACISTVIDIATHRPQPRAFGTQHIALLLAAWGPAIVFGKCMQRLEGCTR</sequence>
<gene>
    <name evidence="2" type="ORF">AMATHDRAFT_150611</name>
</gene>
<keyword evidence="3" id="KW-1185">Reference proteome</keyword>
<proteinExistence type="predicted"/>
<dbReference type="OrthoDB" id="3256745at2759"/>
<dbReference type="AlphaFoldDB" id="A0A2A9NIH0"/>
<dbReference type="Proteomes" id="UP000242287">
    <property type="component" value="Unassembled WGS sequence"/>
</dbReference>
<evidence type="ECO:0000313" key="3">
    <source>
        <dbReference type="Proteomes" id="UP000242287"/>
    </source>
</evidence>
<feature type="transmembrane region" description="Helical" evidence="1">
    <location>
        <begin position="20"/>
        <end position="37"/>
    </location>
</feature>
<name>A0A2A9NIH0_9AGAR</name>
<keyword evidence="1" id="KW-1133">Transmembrane helix</keyword>
<feature type="transmembrane region" description="Helical" evidence="1">
    <location>
        <begin position="43"/>
        <end position="64"/>
    </location>
</feature>
<reference evidence="2 3" key="1">
    <citation type="submission" date="2014-02" db="EMBL/GenBank/DDBJ databases">
        <title>Transposable element dynamics among asymbiotic and ectomycorrhizal Amanita fungi.</title>
        <authorList>
            <consortium name="DOE Joint Genome Institute"/>
            <person name="Hess J."/>
            <person name="Skrede I."/>
            <person name="Wolfe B."/>
            <person name="LaButti K."/>
            <person name="Ohm R.A."/>
            <person name="Grigoriev I.V."/>
            <person name="Pringle A."/>
        </authorList>
    </citation>
    <scope>NUCLEOTIDE SEQUENCE [LARGE SCALE GENOMIC DNA]</scope>
    <source>
        <strain evidence="2 3">SKay4041</strain>
    </source>
</reference>
<evidence type="ECO:0000313" key="2">
    <source>
        <dbReference type="EMBL" id="PFH48091.1"/>
    </source>
</evidence>
<keyword evidence="1" id="KW-0812">Transmembrane</keyword>